<organism evidence="2 3">
    <name type="scientific">Colletotrichum abscissum</name>
    <dbReference type="NCBI Taxonomy" id="1671311"/>
    <lineage>
        <taxon>Eukaryota</taxon>
        <taxon>Fungi</taxon>
        <taxon>Dikarya</taxon>
        <taxon>Ascomycota</taxon>
        <taxon>Pezizomycotina</taxon>
        <taxon>Sordariomycetes</taxon>
        <taxon>Hypocreomycetidae</taxon>
        <taxon>Glomerellales</taxon>
        <taxon>Glomerellaceae</taxon>
        <taxon>Colletotrichum</taxon>
        <taxon>Colletotrichum acutatum species complex</taxon>
    </lineage>
</organism>
<feature type="compositionally biased region" description="Polar residues" evidence="1">
    <location>
        <begin position="58"/>
        <end position="73"/>
    </location>
</feature>
<name>A0A9Q0AXB6_9PEZI</name>
<reference evidence="2" key="1">
    <citation type="submission" date="2019-01" db="EMBL/GenBank/DDBJ databases">
        <title>Colletotrichum abscissum LGMF1257.</title>
        <authorList>
            <person name="Baroncelli R."/>
        </authorList>
    </citation>
    <scope>NUCLEOTIDE SEQUENCE</scope>
    <source>
        <strain evidence="2">Ca142</strain>
    </source>
</reference>
<dbReference type="Proteomes" id="UP001056436">
    <property type="component" value="Unassembled WGS sequence"/>
</dbReference>
<gene>
    <name evidence="2" type="ORF">CABS02_15386</name>
</gene>
<protein>
    <submittedName>
        <fullName evidence="2">Uncharacterized protein</fullName>
    </submittedName>
</protein>
<keyword evidence="3" id="KW-1185">Reference proteome</keyword>
<proteinExistence type="predicted"/>
<accession>A0A9Q0AXB6</accession>
<evidence type="ECO:0000313" key="2">
    <source>
        <dbReference type="EMBL" id="KAI3527380.1"/>
    </source>
</evidence>
<dbReference type="AlphaFoldDB" id="A0A9Q0AXB6"/>
<evidence type="ECO:0000256" key="1">
    <source>
        <dbReference type="SAM" id="MobiDB-lite"/>
    </source>
</evidence>
<comment type="caution">
    <text evidence="2">The sequence shown here is derived from an EMBL/GenBank/DDBJ whole genome shotgun (WGS) entry which is preliminary data.</text>
</comment>
<dbReference type="EMBL" id="SDAQ01000314">
    <property type="protein sequence ID" value="KAI3527380.1"/>
    <property type="molecule type" value="Genomic_DNA"/>
</dbReference>
<evidence type="ECO:0000313" key="3">
    <source>
        <dbReference type="Proteomes" id="UP001056436"/>
    </source>
</evidence>
<sequence length="205" mass="21984">MCRSKPRCLGEVQLPDGHAVLHGHQLTETSLTGDREAEHAVEQGVVASSPKSGDYRPSNGNKSRCRETSTYVGSQPPLGMEVRGRVRSDAECGGSALGPVMSRLNQFSAASRGWPAQLLGEAANQMPSKPFCLRMGELKETGVIGTGFSSAHSAHAQLPDLALRRKTALEKFVSKEARSCPSRPRDDLYLTVEASIVRRLGSALA</sequence>
<feature type="region of interest" description="Disordered" evidence="1">
    <location>
        <begin position="33"/>
        <end position="78"/>
    </location>
</feature>